<dbReference type="Proteomes" id="UP000660262">
    <property type="component" value="Unassembled WGS sequence"/>
</dbReference>
<evidence type="ECO:0000313" key="3">
    <source>
        <dbReference type="Proteomes" id="UP000660262"/>
    </source>
</evidence>
<gene>
    <name evidence="2" type="ORF">PPROV_000092200</name>
</gene>
<sequence length="362" mass="37385">MAQDGSLPLTWVSSSPLMQPGFRRPGMGDMPSYSYAQQSHEANAHQPPAATGGATYYQATPHAPARLPGAAGGDRVGTWGGPAPRGYVGKAAASANGGGAAAATAQQMYDNSDIIPAEVDDEKDIMISTGARMPILSTIVSAGTSEQAIQTAIKNGVVHFEISATTPAIPNSEGMFFTTVAASAAELTSVLDAHKLDAVDLMLVPAPSSVADDAEVDAVWAFAADAVKASKAKAVGLTGCDAPALTAFARRAIAQTPHAKVAVARFATSPHKPMRMMMGLCNRMGAAPIATNPVLVEETSSDAVKKVAARAGKDASEVVLRWQLQRGASIAMPAEDAGQLSVSVFRWAMSDNEKRTIDALGK</sequence>
<dbReference type="InterPro" id="IPR036812">
    <property type="entry name" value="NAD(P)_OxRdtase_dom_sf"/>
</dbReference>
<dbReference type="EMBL" id="BNJQ01000002">
    <property type="protein sequence ID" value="GHP02165.1"/>
    <property type="molecule type" value="Genomic_DNA"/>
</dbReference>
<proteinExistence type="predicted"/>
<evidence type="ECO:0000256" key="1">
    <source>
        <dbReference type="SAM" id="MobiDB-lite"/>
    </source>
</evidence>
<feature type="region of interest" description="Disordered" evidence="1">
    <location>
        <begin position="1"/>
        <end position="56"/>
    </location>
</feature>
<evidence type="ECO:0008006" key="4">
    <source>
        <dbReference type="Google" id="ProtNLM"/>
    </source>
</evidence>
<reference evidence="2" key="1">
    <citation type="submission" date="2020-10" db="EMBL/GenBank/DDBJ databases">
        <title>Unveiling of a novel bifunctional photoreceptor, Dualchrome1, isolated from a cosmopolitan green alga.</title>
        <authorList>
            <person name="Suzuki S."/>
            <person name="Kawachi M."/>
        </authorList>
    </citation>
    <scope>NUCLEOTIDE SEQUENCE</scope>
    <source>
        <strain evidence="2">NIES 2893</strain>
    </source>
</reference>
<protein>
    <recommendedName>
        <fullName evidence="4">NADP-dependent oxidoreductase domain-containing protein</fullName>
    </recommendedName>
</protein>
<accession>A0A830H537</accession>
<comment type="caution">
    <text evidence="2">The sequence shown here is derived from an EMBL/GenBank/DDBJ whole genome shotgun (WGS) entry which is preliminary data.</text>
</comment>
<dbReference type="AlphaFoldDB" id="A0A830H537"/>
<dbReference type="SUPFAM" id="SSF51430">
    <property type="entry name" value="NAD(P)-linked oxidoreductase"/>
    <property type="match status" value="1"/>
</dbReference>
<keyword evidence="3" id="KW-1185">Reference proteome</keyword>
<evidence type="ECO:0000313" key="2">
    <source>
        <dbReference type="EMBL" id="GHP02165.1"/>
    </source>
</evidence>
<organism evidence="2 3">
    <name type="scientific">Pycnococcus provasolii</name>
    <dbReference type="NCBI Taxonomy" id="41880"/>
    <lineage>
        <taxon>Eukaryota</taxon>
        <taxon>Viridiplantae</taxon>
        <taxon>Chlorophyta</taxon>
        <taxon>Pseudoscourfieldiophyceae</taxon>
        <taxon>Pseudoscourfieldiales</taxon>
        <taxon>Pycnococcaceae</taxon>
        <taxon>Pycnococcus</taxon>
    </lineage>
</organism>
<dbReference type="Gene3D" id="3.20.20.100">
    <property type="entry name" value="NADP-dependent oxidoreductase domain"/>
    <property type="match status" value="1"/>
</dbReference>
<name>A0A830H537_9CHLO</name>